<keyword evidence="2" id="KW-1185">Reference proteome</keyword>
<organism evidence="1 2">
    <name type="scientific">Caldisalinibacter kiritimatiensis</name>
    <dbReference type="NCBI Taxonomy" id="1304284"/>
    <lineage>
        <taxon>Bacteria</taxon>
        <taxon>Bacillati</taxon>
        <taxon>Bacillota</taxon>
        <taxon>Tissierellia</taxon>
        <taxon>Tissierellales</taxon>
        <taxon>Thermohalobacteraceae</taxon>
        <taxon>Caldisalinibacter</taxon>
    </lineage>
</organism>
<dbReference type="eggNOG" id="ENOG50320MY">
    <property type="taxonomic scope" value="Bacteria"/>
</dbReference>
<protein>
    <submittedName>
        <fullName evidence="1">Uncharacterized protein</fullName>
    </submittedName>
</protein>
<sequence>MKTRKVFIVLFIILLIETSGCSNEDIIRADRIVVEKRITETNVYKPINEIDDKSEIQNVKDILDIINWENVMVQMVRFPDYKFYFENFNEESQSDRLTYHLWISPNKDKIELVIESKSKYIQLNKEKSIELFKIIVGKKLTEIK</sequence>
<gene>
    <name evidence="1" type="ORF">L21TH_1306</name>
</gene>
<accession>R1CEI2</accession>
<dbReference type="EMBL" id="ARZA01000130">
    <property type="protein sequence ID" value="EOD00705.1"/>
    <property type="molecule type" value="Genomic_DNA"/>
</dbReference>
<name>R1CEI2_9FIRM</name>
<proteinExistence type="predicted"/>
<reference evidence="1 2" key="1">
    <citation type="journal article" date="2015" name="Geomicrobiol. J.">
        <title>Caldisalinibacter kiritimatiensis gen. nov., sp. nov., a moderately thermohalophilic thiosulfate-reducing bacterium from a hypersaline microbial mat.</title>
        <authorList>
            <person name="Ben Hania W."/>
            <person name="Joseph M."/>
            <person name="Fiebig A."/>
            <person name="Bunk B."/>
            <person name="Klenk H.-P."/>
            <person name="Fardeau M.-L."/>
            <person name="Spring S."/>
        </authorList>
    </citation>
    <scope>NUCLEOTIDE SEQUENCE [LARGE SCALE GENOMIC DNA]</scope>
    <source>
        <strain evidence="1 2">L21-TH-D2</strain>
    </source>
</reference>
<evidence type="ECO:0000313" key="1">
    <source>
        <dbReference type="EMBL" id="EOD00705.1"/>
    </source>
</evidence>
<comment type="caution">
    <text evidence="1">The sequence shown here is derived from an EMBL/GenBank/DDBJ whole genome shotgun (WGS) entry which is preliminary data.</text>
</comment>
<evidence type="ECO:0000313" key="2">
    <source>
        <dbReference type="Proteomes" id="UP000013378"/>
    </source>
</evidence>
<dbReference type="Proteomes" id="UP000013378">
    <property type="component" value="Unassembled WGS sequence"/>
</dbReference>
<dbReference type="AlphaFoldDB" id="R1CEI2"/>